<keyword evidence="1" id="KW-1133">Transmembrane helix</keyword>
<feature type="transmembrane region" description="Helical" evidence="1">
    <location>
        <begin position="146"/>
        <end position="168"/>
    </location>
</feature>
<dbReference type="AlphaFoldDB" id="A0A1Q2L288"/>
<reference evidence="2 3" key="1">
    <citation type="submission" date="2017-02" db="EMBL/GenBank/DDBJ databases">
        <title>The complete genomic sequence of a novel cold adapted crude oil-degrading bacterium Planococcus qaidamina Y42.</title>
        <authorList>
            <person name="Yang R."/>
        </authorList>
    </citation>
    <scope>NUCLEOTIDE SEQUENCE [LARGE SCALE GENOMIC DNA]</scope>
    <source>
        <strain evidence="2 3">Y42</strain>
    </source>
</reference>
<evidence type="ECO:0000256" key="1">
    <source>
        <dbReference type="SAM" id="Phobius"/>
    </source>
</evidence>
<proteinExistence type="predicted"/>
<gene>
    <name evidence="2" type="ORF">B0X71_16635</name>
</gene>
<protein>
    <recommendedName>
        <fullName evidence="4">DUF2254 domain-containing protein</fullName>
    </recommendedName>
</protein>
<dbReference type="KEGG" id="pmar:B0X71_16635"/>
<feature type="transmembrane region" description="Helical" evidence="1">
    <location>
        <begin position="81"/>
        <end position="100"/>
    </location>
</feature>
<evidence type="ECO:0000313" key="3">
    <source>
        <dbReference type="Proteomes" id="UP000188184"/>
    </source>
</evidence>
<evidence type="ECO:0008006" key="4">
    <source>
        <dbReference type="Google" id="ProtNLM"/>
    </source>
</evidence>
<sequence length="453" mass="51977">MPAKFLPREIRKYFLMPKRQRKYELRMSLWRVPLIYVIAAIVLAITTLFIDLGLNIALPTGFIVFSFSTTQLLVSTLIGSLLLLAAYTLNILLVVLTTFSGQFSPRMLQDFVSTRQLQNFVGVFNGSFVYVLVILLFMNNFQQEEFVLVPLTTVLVMFIAAINFLFFINHAIYWMQVHNVTGNMRKISEDIIRKSLTEDMEKLKTEHPGDLKEEYRQQEKTVKAADAGYIQLVDFPGIVEKARNDDIVIALHKRIGDFILSGNSLFSYWGPGADKVDEEAYKHFILFGNKETEIQDNYAAMSKLAEIAIKAMANGDPRSAINAIYQLAYLMQTIDEYITFTPYLADEDEQVRIITREQRFEESLYRGFGLIRHYAKGDLPIIVEIVSALQMLAQSSESVRHTDIWRFVENTVENVPEAIIYDIDKRLLLGKLETLAKVTGNEERFDNLKKAIE</sequence>
<dbReference type="OrthoDB" id="2955631at2"/>
<name>A0A1Q2L288_9BACL</name>
<feature type="transmembrane region" description="Helical" evidence="1">
    <location>
        <begin position="120"/>
        <end position="139"/>
    </location>
</feature>
<dbReference type="RefSeq" id="WP_077590464.1">
    <property type="nucleotide sequence ID" value="NZ_CP019640.1"/>
</dbReference>
<keyword evidence="3" id="KW-1185">Reference proteome</keyword>
<dbReference type="EMBL" id="CP019640">
    <property type="protein sequence ID" value="AQQ54568.1"/>
    <property type="molecule type" value="Genomic_DNA"/>
</dbReference>
<evidence type="ECO:0000313" key="2">
    <source>
        <dbReference type="EMBL" id="AQQ54568.1"/>
    </source>
</evidence>
<organism evidence="2 3">
    <name type="scientific">Planococcus lenghuensis</name>
    <dbReference type="NCBI Taxonomy" id="2213202"/>
    <lineage>
        <taxon>Bacteria</taxon>
        <taxon>Bacillati</taxon>
        <taxon>Bacillota</taxon>
        <taxon>Bacilli</taxon>
        <taxon>Bacillales</taxon>
        <taxon>Caryophanaceae</taxon>
        <taxon>Planococcus</taxon>
    </lineage>
</organism>
<feature type="transmembrane region" description="Helical" evidence="1">
    <location>
        <begin position="28"/>
        <end position="50"/>
    </location>
</feature>
<dbReference type="InterPro" id="IPR018723">
    <property type="entry name" value="DUF2254_membrane"/>
</dbReference>
<dbReference type="Proteomes" id="UP000188184">
    <property type="component" value="Chromosome"/>
</dbReference>
<dbReference type="Pfam" id="PF10011">
    <property type="entry name" value="DUF2254"/>
    <property type="match status" value="1"/>
</dbReference>
<keyword evidence="1" id="KW-0472">Membrane</keyword>
<accession>A0A1Q2L288</accession>
<keyword evidence="1" id="KW-0812">Transmembrane</keyword>